<dbReference type="AlphaFoldDB" id="A0A517R638"/>
<feature type="domain" description="Aldehyde dehydrogenase" evidence="3">
    <location>
        <begin position="56"/>
        <end position="481"/>
    </location>
</feature>
<dbReference type="Gene3D" id="3.40.605.10">
    <property type="entry name" value="Aldehyde Dehydrogenase, Chain A, domain 1"/>
    <property type="match status" value="1"/>
</dbReference>
<accession>A0A517R638</accession>
<reference evidence="4 5" key="1">
    <citation type="submission" date="2019-02" db="EMBL/GenBank/DDBJ databases">
        <title>Deep-cultivation of Planctomycetes and their phenomic and genomic characterization uncovers novel biology.</title>
        <authorList>
            <person name="Wiegand S."/>
            <person name="Jogler M."/>
            <person name="Boedeker C."/>
            <person name="Pinto D."/>
            <person name="Vollmers J."/>
            <person name="Rivas-Marin E."/>
            <person name="Kohn T."/>
            <person name="Peeters S.H."/>
            <person name="Heuer A."/>
            <person name="Rast P."/>
            <person name="Oberbeckmann S."/>
            <person name="Bunk B."/>
            <person name="Jeske O."/>
            <person name="Meyerdierks A."/>
            <person name="Storesund J.E."/>
            <person name="Kallscheuer N."/>
            <person name="Luecker S."/>
            <person name="Lage O.M."/>
            <person name="Pohl T."/>
            <person name="Merkel B.J."/>
            <person name="Hornburger P."/>
            <person name="Mueller R.-W."/>
            <person name="Bruemmer F."/>
            <person name="Labrenz M."/>
            <person name="Spormann A.M."/>
            <person name="Op den Camp H."/>
            <person name="Overmann J."/>
            <person name="Amann R."/>
            <person name="Jetten M.S.M."/>
            <person name="Mascher T."/>
            <person name="Medema M.H."/>
            <person name="Devos D.P."/>
            <person name="Kaster A.-K."/>
            <person name="Ovreas L."/>
            <person name="Rohde M."/>
            <person name="Galperin M.Y."/>
            <person name="Jogler C."/>
        </authorList>
    </citation>
    <scope>NUCLEOTIDE SEQUENCE [LARGE SCALE GENOMIC DNA]</scope>
    <source>
        <strain evidence="4 5">Pan189</strain>
    </source>
</reference>
<dbReference type="InterPro" id="IPR015590">
    <property type="entry name" value="Aldehyde_DH_dom"/>
</dbReference>
<dbReference type="OrthoDB" id="9812625at2"/>
<dbReference type="Gene3D" id="3.40.309.10">
    <property type="entry name" value="Aldehyde Dehydrogenase, Chain A, domain 2"/>
    <property type="match status" value="1"/>
</dbReference>
<dbReference type="EC" id="1.2.1.3" evidence="4"/>
<evidence type="ECO:0000256" key="2">
    <source>
        <dbReference type="ARBA" id="ARBA00023002"/>
    </source>
</evidence>
<dbReference type="GO" id="GO:0004029">
    <property type="term" value="F:aldehyde dehydrogenase (NAD+) activity"/>
    <property type="evidence" value="ECO:0007669"/>
    <property type="project" value="UniProtKB-EC"/>
</dbReference>
<comment type="similarity">
    <text evidence="1">Belongs to the aldehyde dehydrogenase family.</text>
</comment>
<evidence type="ECO:0000259" key="3">
    <source>
        <dbReference type="Pfam" id="PF00171"/>
    </source>
</evidence>
<dbReference type="PANTHER" id="PTHR42804:SF1">
    <property type="entry name" value="ALDEHYDE DEHYDROGENASE-RELATED"/>
    <property type="match status" value="1"/>
</dbReference>
<gene>
    <name evidence="4" type="primary">aldA</name>
    <name evidence="4" type="ORF">Pan189_36990</name>
</gene>
<dbReference type="Proteomes" id="UP000317318">
    <property type="component" value="Chromosome"/>
</dbReference>
<evidence type="ECO:0000256" key="1">
    <source>
        <dbReference type="ARBA" id="ARBA00009986"/>
    </source>
</evidence>
<evidence type="ECO:0000313" key="5">
    <source>
        <dbReference type="Proteomes" id="UP000317318"/>
    </source>
</evidence>
<sequence>MMLWKPRPLLPDMIFSDRTVAATVSMDRPNMSTITAQRPNIDRRSHSDDPDEVAFVSEALTQARSSQSAWAEQPLREKLKIVRRFREQIAARPDDFTYAVELPQRRNRAETLASELLPLADACQFLESEAPRLLEPKKLSKRGRPGWLKGVIAEEHREPFGVVLIIATWNYPLLLPGVQMLQALVAGNAVLLKPGKGSHAAAVALREAVVACGLDPNLVTVLSEATSAAQTAITPPEGTSGADKVILTGAAATGRKVLAQTAEHLTPAAMELSGCDAVYVRGDADLDLVVDCLALGMTFNGSATCIAPRRVLVHNSICDELADRLSARFAELPSAAIEPTLAGRLSRLVDEACDDGATKLAGQVEGHVVAPILLRDASPEMALLQADIFAPLLSIVRVTGDEQALEFDRRCPYALGATIFSTDETAARSLAAQINAGCVVINDFLIPTADPRIAFGGRGESGFGVTRGGQGLIEMTQPKTVVVQRASWRPHLTPPDETYEQFFKNYIASAHAKSPWARAKAGFAFLSEAVKRQREQR</sequence>
<dbReference type="Pfam" id="PF00171">
    <property type="entry name" value="Aldedh"/>
    <property type="match status" value="1"/>
</dbReference>
<evidence type="ECO:0000313" key="4">
    <source>
        <dbReference type="EMBL" id="QDT39293.1"/>
    </source>
</evidence>
<keyword evidence="5" id="KW-1185">Reference proteome</keyword>
<dbReference type="InterPro" id="IPR016161">
    <property type="entry name" value="Ald_DH/histidinol_DH"/>
</dbReference>
<name>A0A517R638_9PLAN</name>
<dbReference type="SUPFAM" id="SSF53720">
    <property type="entry name" value="ALDH-like"/>
    <property type="match status" value="1"/>
</dbReference>
<dbReference type="PANTHER" id="PTHR42804">
    <property type="entry name" value="ALDEHYDE DEHYDROGENASE"/>
    <property type="match status" value="1"/>
</dbReference>
<organism evidence="4 5">
    <name type="scientific">Stratiformator vulcanicus</name>
    <dbReference type="NCBI Taxonomy" id="2527980"/>
    <lineage>
        <taxon>Bacteria</taxon>
        <taxon>Pseudomonadati</taxon>
        <taxon>Planctomycetota</taxon>
        <taxon>Planctomycetia</taxon>
        <taxon>Planctomycetales</taxon>
        <taxon>Planctomycetaceae</taxon>
        <taxon>Stratiformator</taxon>
    </lineage>
</organism>
<dbReference type="InterPro" id="IPR016163">
    <property type="entry name" value="Ald_DH_C"/>
</dbReference>
<dbReference type="EMBL" id="CP036268">
    <property type="protein sequence ID" value="QDT39293.1"/>
    <property type="molecule type" value="Genomic_DNA"/>
</dbReference>
<proteinExistence type="inferred from homology"/>
<protein>
    <submittedName>
        <fullName evidence="4">Aldehyde dehydrogenase AldA</fullName>
        <ecNumber evidence="4">1.2.1.3</ecNumber>
    </submittedName>
</protein>
<dbReference type="InterPro" id="IPR016162">
    <property type="entry name" value="Ald_DH_N"/>
</dbReference>
<dbReference type="KEGG" id="svp:Pan189_36990"/>
<keyword evidence="2 4" id="KW-0560">Oxidoreductase</keyword>